<dbReference type="PANTHER" id="PTHR47668:SF1">
    <property type="entry name" value="DIENELACTONE HYDROLASE DOMAIN-CONTAINING PROTEIN-RELATED"/>
    <property type="match status" value="1"/>
</dbReference>
<proteinExistence type="predicted"/>
<dbReference type="OrthoDB" id="2147163at2759"/>
<dbReference type="InterPro" id="IPR029058">
    <property type="entry name" value="AB_hydrolase_fold"/>
</dbReference>
<dbReference type="Pfam" id="PF01738">
    <property type="entry name" value="DLH"/>
    <property type="match status" value="1"/>
</dbReference>
<dbReference type="SUPFAM" id="SSF53474">
    <property type="entry name" value="alpha/beta-Hydrolases"/>
    <property type="match status" value="1"/>
</dbReference>
<gene>
    <name evidence="2" type="ORF">OIDMADRAFT_136911</name>
</gene>
<dbReference type="EMBL" id="KN832892">
    <property type="protein sequence ID" value="KIM93890.1"/>
    <property type="molecule type" value="Genomic_DNA"/>
</dbReference>
<dbReference type="InParanoid" id="A0A0C3GCJ5"/>
<dbReference type="PANTHER" id="PTHR47668">
    <property type="entry name" value="DIENELACTONE HYDROLASE FAMILY PROTEIN (AFU_ORTHOLOGUE AFUA_6G01940)"/>
    <property type="match status" value="1"/>
</dbReference>
<feature type="domain" description="Dienelactone hydrolase" evidence="1">
    <location>
        <begin position="35"/>
        <end position="249"/>
    </location>
</feature>
<evidence type="ECO:0000313" key="2">
    <source>
        <dbReference type="EMBL" id="KIM93890.1"/>
    </source>
</evidence>
<dbReference type="Gene3D" id="3.40.50.1820">
    <property type="entry name" value="alpha/beta hydrolase"/>
    <property type="match status" value="1"/>
</dbReference>
<dbReference type="Proteomes" id="UP000054321">
    <property type="component" value="Unassembled WGS sequence"/>
</dbReference>
<organism evidence="2 3">
    <name type="scientific">Oidiodendron maius (strain Zn)</name>
    <dbReference type="NCBI Taxonomy" id="913774"/>
    <lineage>
        <taxon>Eukaryota</taxon>
        <taxon>Fungi</taxon>
        <taxon>Dikarya</taxon>
        <taxon>Ascomycota</taxon>
        <taxon>Pezizomycotina</taxon>
        <taxon>Leotiomycetes</taxon>
        <taxon>Leotiomycetes incertae sedis</taxon>
        <taxon>Myxotrichaceae</taxon>
        <taxon>Oidiodendron</taxon>
    </lineage>
</organism>
<dbReference type="AlphaFoldDB" id="A0A0C3GCJ5"/>
<dbReference type="STRING" id="913774.A0A0C3GCJ5"/>
<accession>A0A0C3GCJ5</accession>
<evidence type="ECO:0000259" key="1">
    <source>
        <dbReference type="Pfam" id="PF01738"/>
    </source>
</evidence>
<dbReference type="HOGENOM" id="CLU_054590_0_0_1"/>
<protein>
    <recommendedName>
        <fullName evidence="1">Dienelactone hydrolase domain-containing protein</fullName>
    </recommendedName>
</protein>
<name>A0A0C3GCJ5_OIDMZ</name>
<dbReference type="InterPro" id="IPR002925">
    <property type="entry name" value="Dienelactn_hydro"/>
</dbReference>
<sequence>MHALDGLSTACCNNLPFIVKDYIAQGTYETIGDTRTYVTGPSAASTAILYIFDIFGYSEQALQGADILSTGDAGNQYQVFMPDFFAGTPADIAWYPPDQEWKGKALTEWWSSRHPHTVVPSIPVLLKQFEKYNPNIKIWFVAGFCWGGKVVTLTTQSNPLYAAAACSSPARMDTGDAAKITIPICILTSEEESDTEVSDFVKALKVEHCIERFAEQKHGWMTARGDLRDDKVKEAYKRGYSIMLDFFGKQQRALGTLHRT</sequence>
<evidence type="ECO:0000313" key="3">
    <source>
        <dbReference type="Proteomes" id="UP000054321"/>
    </source>
</evidence>
<reference evidence="2 3" key="1">
    <citation type="submission" date="2014-04" db="EMBL/GenBank/DDBJ databases">
        <authorList>
            <consortium name="DOE Joint Genome Institute"/>
            <person name="Kuo A."/>
            <person name="Martino E."/>
            <person name="Perotto S."/>
            <person name="Kohler A."/>
            <person name="Nagy L.G."/>
            <person name="Floudas D."/>
            <person name="Copeland A."/>
            <person name="Barry K.W."/>
            <person name="Cichocki N."/>
            <person name="Veneault-Fourrey C."/>
            <person name="LaButti K."/>
            <person name="Lindquist E.A."/>
            <person name="Lipzen A."/>
            <person name="Lundell T."/>
            <person name="Morin E."/>
            <person name="Murat C."/>
            <person name="Sun H."/>
            <person name="Tunlid A."/>
            <person name="Henrissat B."/>
            <person name="Grigoriev I.V."/>
            <person name="Hibbett D.S."/>
            <person name="Martin F."/>
            <person name="Nordberg H.P."/>
            <person name="Cantor M.N."/>
            <person name="Hua S.X."/>
        </authorList>
    </citation>
    <scope>NUCLEOTIDE SEQUENCE [LARGE SCALE GENOMIC DNA]</scope>
    <source>
        <strain evidence="2 3">Zn</strain>
    </source>
</reference>
<reference evidence="3" key="2">
    <citation type="submission" date="2015-01" db="EMBL/GenBank/DDBJ databases">
        <title>Evolutionary Origins and Diversification of the Mycorrhizal Mutualists.</title>
        <authorList>
            <consortium name="DOE Joint Genome Institute"/>
            <consortium name="Mycorrhizal Genomics Consortium"/>
            <person name="Kohler A."/>
            <person name="Kuo A."/>
            <person name="Nagy L.G."/>
            <person name="Floudas D."/>
            <person name="Copeland A."/>
            <person name="Barry K.W."/>
            <person name="Cichocki N."/>
            <person name="Veneault-Fourrey C."/>
            <person name="LaButti K."/>
            <person name="Lindquist E.A."/>
            <person name="Lipzen A."/>
            <person name="Lundell T."/>
            <person name="Morin E."/>
            <person name="Murat C."/>
            <person name="Riley R."/>
            <person name="Ohm R."/>
            <person name="Sun H."/>
            <person name="Tunlid A."/>
            <person name="Henrissat B."/>
            <person name="Grigoriev I.V."/>
            <person name="Hibbett D.S."/>
            <person name="Martin F."/>
        </authorList>
    </citation>
    <scope>NUCLEOTIDE SEQUENCE [LARGE SCALE GENOMIC DNA]</scope>
    <source>
        <strain evidence="3">Zn</strain>
    </source>
</reference>
<dbReference type="GO" id="GO:0016787">
    <property type="term" value="F:hydrolase activity"/>
    <property type="evidence" value="ECO:0007669"/>
    <property type="project" value="InterPro"/>
</dbReference>
<keyword evidence="3" id="KW-1185">Reference proteome</keyword>